<sequence length="46" mass="5611">MSHPLYLVQRLYRFINFGGFYSFIYKLKERVKLSTRSFDLMLSTQD</sequence>
<dbReference type="Proteomes" id="UP000232003">
    <property type="component" value="Chromosome"/>
</dbReference>
<dbReference type="KEGG" id="nfl:COO91_05813"/>
<evidence type="ECO:0000313" key="2">
    <source>
        <dbReference type="Proteomes" id="UP000232003"/>
    </source>
</evidence>
<keyword evidence="2" id="KW-1185">Reference proteome</keyword>
<organism evidence="1 2">
    <name type="scientific">Nostoc flagelliforme CCNUN1</name>
    <dbReference type="NCBI Taxonomy" id="2038116"/>
    <lineage>
        <taxon>Bacteria</taxon>
        <taxon>Bacillati</taxon>
        <taxon>Cyanobacteriota</taxon>
        <taxon>Cyanophyceae</taxon>
        <taxon>Nostocales</taxon>
        <taxon>Nostocaceae</taxon>
        <taxon>Nostoc</taxon>
    </lineage>
</organism>
<proteinExistence type="predicted"/>
<reference evidence="1 2" key="1">
    <citation type="submission" date="2017-11" db="EMBL/GenBank/DDBJ databases">
        <title>Complete genome of a free-living desiccation-tolerant cyanobacterium and its photosynthetic adaptation to extreme terrestrial habitat.</title>
        <authorList>
            <person name="Shang J."/>
        </authorList>
    </citation>
    <scope>NUCLEOTIDE SEQUENCE [LARGE SCALE GENOMIC DNA]</scope>
    <source>
        <strain evidence="1 2">CCNUN1</strain>
    </source>
</reference>
<name>A0A2K8SYJ3_9NOSO</name>
<evidence type="ECO:0000313" key="1">
    <source>
        <dbReference type="EMBL" id="AUB39815.1"/>
    </source>
</evidence>
<gene>
    <name evidence="1" type="ORF">COO91_05813</name>
</gene>
<dbReference type="EMBL" id="CP024785">
    <property type="protein sequence ID" value="AUB39815.1"/>
    <property type="molecule type" value="Genomic_DNA"/>
</dbReference>
<protein>
    <submittedName>
        <fullName evidence="1">Uncharacterized protein</fullName>
    </submittedName>
</protein>
<accession>A0A2K8SYJ3</accession>
<dbReference type="AlphaFoldDB" id="A0A2K8SYJ3"/>